<dbReference type="OrthoDB" id="623514at2"/>
<dbReference type="AlphaFoldDB" id="A0A1I3FID2"/>
<sequence>MKIKNILFVIIPFFSFGQDNLSTIVNPKMALSIDFKRIKKPNDKALTNNDLSGDIIKYEEINKVPFFTGVPNFYYNYEIVKKKISSEKFIIEMLDTRNGDLYDLSNLITFPNDMYYESFGKDIFFMRKKLSLKWNEEEKKFILSQIGKTVISSNISPKLISDLKKKYKTNFNEGEGGFLQVQGDNIVLKVNKKEMLFDINGKELSKPIYDEIYSYYAPYVYVRNGKLNGILDNEGKTIFPVKYNSTLVGIGGGLFTTQENNGYKIINLKGEDFKKDIFNSVGHFNSGLLRVQVGDKCGYFDINGDVIVPKIYQYCQDFSEDIASVSRNGKCGYINMYGTEIIPITSFDNCSSFEDGLAEIIIKNRRGLIDKTGKILVLPIYDLLQILNNDYIKVIKNNKCGLVNRHGDIVIPIKYDDIQKTQKKDLFIAKLGDNLGAIDDKGNVIAPFEYNYFDPDSGSLLQKDSNHKVIKSFELNF</sequence>
<evidence type="ECO:0000313" key="2">
    <source>
        <dbReference type="Proteomes" id="UP000198931"/>
    </source>
</evidence>
<dbReference type="EMBL" id="FOQT01000002">
    <property type="protein sequence ID" value="SFI10872.1"/>
    <property type="molecule type" value="Genomic_DNA"/>
</dbReference>
<keyword evidence="2" id="KW-1185">Reference proteome</keyword>
<dbReference type="RefSeq" id="WP_090079410.1">
    <property type="nucleotide sequence ID" value="NZ_FOQT01000002.1"/>
</dbReference>
<accession>A0A1I3FID2</accession>
<dbReference type="STRING" id="1125876.SAMN05443292_1398"/>
<proteinExistence type="predicted"/>
<evidence type="ECO:0000313" key="1">
    <source>
        <dbReference type="EMBL" id="SFI10872.1"/>
    </source>
</evidence>
<gene>
    <name evidence="1" type="ORF">SAMN05443292_1398</name>
</gene>
<dbReference type="Pfam" id="PF14903">
    <property type="entry name" value="WG_beta_rep"/>
    <property type="match status" value="7"/>
</dbReference>
<name>A0A1I3FID2_9FLAO</name>
<reference evidence="1 2" key="1">
    <citation type="submission" date="2016-10" db="EMBL/GenBank/DDBJ databases">
        <authorList>
            <person name="de Groot N.N."/>
        </authorList>
    </citation>
    <scope>NUCLEOTIDE SEQUENCE [LARGE SCALE GENOMIC DNA]</scope>
    <source>
        <strain evidence="1 2">DSM 26000</strain>
    </source>
</reference>
<protein>
    <submittedName>
        <fullName evidence="1">WG containing repeat-containing protein</fullName>
    </submittedName>
</protein>
<dbReference type="PANTHER" id="PTHR37841:SF1">
    <property type="entry name" value="DUF3298 DOMAIN-CONTAINING PROTEIN"/>
    <property type="match status" value="1"/>
</dbReference>
<dbReference type="PANTHER" id="PTHR37841">
    <property type="entry name" value="GLR2918 PROTEIN"/>
    <property type="match status" value="1"/>
</dbReference>
<dbReference type="Proteomes" id="UP000198931">
    <property type="component" value="Unassembled WGS sequence"/>
</dbReference>
<dbReference type="InterPro" id="IPR032774">
    <property type="entry name" value="WG_beta_rep"/>
</dbReference>
<organism evidence="1 2">
    <name type="scientific">Halpernia frigidisoli</name>
    <dbReference type="NCBI Taxonomy" id="1125876"/>
    <lineage>
        <taxon>Bacteria</taxon>
        <taxon>Pseudomonadati</taxon>
        <taxon>Bacteroidota</taxon>
        <taxon>Flavobacteriia</taxon>
        <taxon>Flavobacteriales</taxon>
        <taxon>Weeksellaceae</taxon>
        <taxon>Chryseobacterium group</taxon>
        <taxon>Halpernia</taxon>
    </lineage>
</organism>